<dbReference type="Proteomes" id="UP000001812">
    <property type="component" value="Chromosome I"/>
</dbReference>
<protein>
    <submittedName>
        <fullName evidence="1">Uncharacterized protein</fullName>
    </submittedName>
</protein>
<dbReference type="HOGENOM" id="CLU_2970542_0_0_4"/>
<dbReference type="EMBL" id="CM000832">
    <property type="protein sequence ID" value="EET07217.1"/>
    <property type="molecule type" value="Genomic_DNA"/>
</dbReference>
<accession>A0A0E1WCB3</accession>
<name>A0A0E1WCB3_BURPE</name>
<dbReference type="AlphaFoldDB" id="A0A0E1WCB3"/>
<gene>
    <name evidence="1" type="ORF">BURPS1710A_3448</name>
</gene>
<sequence>MFYKGFFLFPTVFFPRGAYARALASPRGAVSRHPSAAPRHSVPLRVIGSCHARAQHSG</sequence>
<reference evidence="1" key="1">
    <citation type="submission" date="2009-05" db="EMBL/GenBank/DDBJ databases">
        <authorList>
            <person name="Harkins D.M."/>
            <person name="DeShazer D."/>
            <person name="Woods D.E."/>
            <person name="Brinkac L.M."/>
            <person name="Brown K.A."/>
            <person name="Hung G.C."/>
            <person name="Tuanyok A."/>
            <person name="Zhang B."/>
            <person name="Nierman W.C."/>
        </authorList>
    </citation>
    <scope>NUCLEOTIDE SEQUENCE [LARGE SCALE GENOMIC DNA]</scope>
    <source>
        <strain evidence="1">1710a</strain>
    </source>
</reference>
<evidence type="ECO:0000313" key="1">
    <source>
        <dbReference type="EMBL" id="EET07217.1"/>
    </source>
</evidence>
<proteinExistence type="predicted"/>
<organism evidence="1">
    <name type="scientific">Burkholderia pseudomallei 1710a</name>
    <dbReference type="NCBI Taxonomy" id="320371"/>
    <lineage>
        <taxon>Bacteria</taxon>
        <taxon>Pseudomonadati</taxon>
        <taxon>Pseudomonadota</taxon>
        <taxon>Betaproteobacteria</taxon>
        <taxon>Burkholderiales</taxon>
        <taxon>Burkholderiaceae</taxon>
        <taxon>Burkholderia</taxon>
        <taxon>pseudomallei group</taxon>
    </lineage>
</organism>